<comment type="subcellular location">
    <subcellularLocation>
        <location evidence="1 8">Cell membrane</location>
        <topology evidence="1 8">Multi-pass membrane protein</topology>
    </subcellularLocation>
</comment>
<feature type="transmembrane region" description="Helical" evidence="9">
    <location>
        <begin position="341"/>
        <end position="358"/>
    </location>
</feature>
<organism evidence="10 11">
    <name type="scientific">Lentibacillus salinarum</name>
    <dbReference type="NCBI Taxonomy" id="446820"/>
    <lineage>
        <taxon>Bacteria</taxon>
        <taxon>Bacillati</taxon>
        <taxon>Bacillota</taxon>
        <taxon>Bacilli</taxon>
        <taxon>Bacillales</taxon>
        <taxon>Bacillaceae</taxon>
        <taxon>Lentibacillus</taxon>
    </lineage>
</organism>
<keyword evidence="11" id="KW-1185">Reference proteome</keyword>
<evidence type="ECO:0000256" key="4">
    <source>
        <dbReference type="ARBA" id="ARBA00022475"/>
    </source>
</evidence>
<comment type="similarity">
    <text evidence="2 8">Belongs to the nucleobase:cation symporter-2 (NCS2) (TC 2.A.40) family. Azg-like subfamily.</text>
</comment>
<evidence type="ECO:0000256" key="2">
    <source>
        <dbReference type="ARBA" id="ARBA00005697"/>
    </source>
</evidence>
<feature type="transmembrane region" description="Helical" evidence="9">
    <location>
        <begin position="100"/>
        <end position="117"/>
    </location>
</feature>
<evidence type="ECO:0000313" key="11">
    <source>
        <dbReference type="Proteomes" id="UP001597178"/>
    </source>
</evidence>
<feature type="transmembrane region" description="Helical" evidence="9">
    <location>
        <begin position="394"/>
        <end position="413"/>
    </location>
</feature>
<feature type="transmembrane region" description="Helical" evidence="9">
    <location>
        <begin position="39"/>
        <end position="57"/>
    </location>
</feature>
<evidence type="ECO:0000256" key="9">
    <source>
        <dbReference type="SAM" id="Phobius"/>
    </source>
</evidence>
<feature type="transmembrane region" description="Helical" evidence="9">
    <location>
        <begin position="154"/>
        <end position="175"/>
    </location>
</feature>
<evidence type="ECO:0000256" key="1">
    <source>
        <dbReference type="ARBA" id="ARBA00004651"/>
    </source>
</evidence>
<comment type="caution">
    <text evidence="10">The sequence shown here is derived from an EMBL/GenBank/DDBJ whole genome shotgun (WGS) entry which is preliminary data.</text>
</comment>
<dbReference type="PIRSF" id="PIRSF005353">
    <property type="entry name" value="PbuG"/>
    <property type="match status" value="1"/>
</dbReference>
<evidence type="ECO:0000256" key="8">
    <source>
        <dbReference type="PIRNR" id="PIRNR005353"/>
    </source>
</evidence>
<feature type="transmembrane region" description="Helical" evidence="9">
    <location>
        <begin position="212"/>
        <end position="231"/>
    </location>
</feature>
<proteinExistence type="inferred from homology"/>
<evidence type="ECO:0000256" key="6">
    <source>
        <dbReference type="ARBA" id="ARBA00022989"/>
    </source>
</evidence>
<keyword evidence="3 8" id="KW-0813">Transport</keyword>
<gene>
    <name evidence="10" type="ORF">ACFQ4A_02030</name>
</gene>
<dbReference type="PANTHER" id="PTHR43337:SF1">
    <property type="entry name" value="XANTHINE_URACIL PERMEASE C887.17-RELATED"/>
    <property type="match status" value="1"/>
</dbReference>
<dbReference type="Pfam" id="PF00860">
    <property type="entry name" value="Xan_ur_permease"/>
    <property type="match status" value="1"/>
</dbReference>
<protein>
    <submittedName>
        <fullName evidence="10">NCS2 family permease</fullName>
    </submittedName>
</protein>
<accession>A0ABW3ZR07</accession>
<evidence type="ECO:0000256" key="5">
    <source>
        <dbReference type="ARBA" id="ARBA00022692"/>
    </source>
</evidence>
<name>A0ABW3ZR07_9BACI</name>
<feature type="transmembrane region" description="Helical" evidence="9">
    <location>
        <begin position="69"/>
        <end position="88"/>
    </location>
</feature>
<feature type="transmembrane region" description="Helical" evidence="9">
    <location>
        <begin position="433"/>
        <end position="452"/>
    </location>
</feature>
<feature type="transmembrane region" description="Helical" evidence="9">
    <location>
        <begin position="123"/>
        <end position="147"/>
    </location>
</feature>
<dbReference type="InterPro" id="IPR026033">
    <property type="entry name" value="Azg-like_bact_archaea"/>
</dbReference>
<dbReference type="EMBL" id="JBHTNH010000002">
    <property type="protein sequence ID" value="MFD1360455.1"/>
    <property type="molecule type" value="Genomic_DNA"/>
</dbReference>
<evidence type="ECO:0000256" key="3">
    <source>
        <dbReference type="ARBA" id="ARBA00022448"/>
    </source>
</evidence>
<feature type="transmembrane region" description="Helical" evidence="9">
    <location>
        <begin position="251"/>
        <end position="275"/>
    </location>
</feature>
<sequence length="453" mass="47585">MSNLGQEIEHDKNPEPLKSSGLDRFFKLTERGTNVRTELIAGLTTFISMSYIIFVIPTMLGDAGMPHEATLAATIFVTVFTTILFALWSNFPAATAPGMGLVAFFTYTVVIGEGLTWQAGLGAVFISGIVFLILTITGIRTMIIYGIPDSMKSAITVGIGLFISFLGFQNAGLVVADESNIVGVGDVAATGPLLALFGLILAGILSAKNVKGGLLIAILSTTALSMIVGYTETPGGIGDIFSINVPSLGETLFALDISGAIGYGVISIILSFTLVELFDNTGTLIGFAKKAGLVKKDGKIDGIDRALQADAAGTILSSTMGGTALNAYAENSTGIAEGGRTGLKALVVAILFACTLFIGPLVEIVPTEAVAPALILVGAFMLPEIKNIDFSDFTTVIPVMLTIIMMPLTYSIAEGLAFGFVSYTLLKMGTGKFNEIHPIMYFISAAFMIHFFM</sequence>
<feature type="transmembrane region" description="Helical" evidence="9">
    <location>
        <begin position="187"/>
        <end position="205"/>
    </location>
</feature>
<dbReference type="InterPro" id="IPR045018">
    <property type="entry name" value="Azg-like"/>
</dbReference>
<dbReference type="InterPro" id="IPR006043">
    <property type="entry name" value="NCS2"/>
</dbReference>
<evidence type="ECO:0000313" key="10">
    <source>
        <dbReference type="EMBL" id="MFD1360455.1"/>
    </source>
</evidence>
<dbReference type="RefSeq" id="WP_382397163.1">
    <property type="nucleotide sequence ID" value="NZ_JBHTNH010000002.1"/>
</dbReference>
<keyword evidence="5 8" id="KW-0812">Transmembrane</keyword>
<evidence type="ECO:0000256" key="7">
    <source>
        <dbReference type="ARBA" id="ARBA00023136"/>
    </source>
</evidence>
<keyword evidence="4 8" id="KW-1003">Cell membrane</keyword>
<dbReference type="PANTHER" id="PTHR43337">
    <property type="entry name" value="XANTHINE/URACIL PERMEASE C887.17-RELATED"/>
    <property type="match status" value="1"/>
</dbReference>
<dbReference type="Proteomes" id="UP001597178">
    <property type="component" value="Unassembled WGS sequence"/>
</dbReference>
<keyword evidence="6 8" id="KW-1133">Transmembrane helix</keyword>
<reference evidence="11" key="1">
    <citation type="journal article" date="2019" name="Int. J. Syst. Evol. Microbiol.">
        <title>The Global Catalogue of Microorganisms (GCM) 10K type strain sequencing project: providing services to taxonomists for standard genome sequencing and annotation.</title>
        <authorList>
            <consortium name="The Broad Institute Genomics Platform"/>
            <consortium name="The Broad Institute Genome Sequencing Center for Infectious Disease"/>
            <person name="Wu L."/>
            <person name="Ma J."/>
        </authorList>
    </citation>
    <scope>NUCLEOTIDE SEQUENCE [LARGE SCALE GENOMIC DNA]</scope>
    <source>
        <strain evidence="11">CCUG 54822</strain>
    </source>
</reference>
<keyword evidence="7 8" id="KW-0472">Membrane</keyword>